<dbReference type="Proteomes" id="UP000317909">
    <property type="component" value="Chromosome"/>
</dbReference>
<evidence type="ECO:0000313" key="1">
    <source>
        <dbReference type="EMBL" id="QDT72380.1"/>
    </source>
</evidence>
<gene>
    <name evidence="1" type="ORF">I41_15550</name>
</gene>
<organism evidence="1 2">
    <name type="scientific">Lacipirellula limnantheis</name>
    <dbReference type="NCBI Taxonomy" id="2528024"/>
    <lineage>
        <taxon>Bacteria</taxon>
        <taxon>Pseudomonadati</taxon>
        <taxon>Planctomycetota</taxon>
        <taxon>Planctomycetia</taxon>
        <taxon>Pirellulales</taxon>
        <taxon>Lacipirellulaceae</taxon>
        <taxon>Lacipirellula</taxon>
    </lineage>
</organism>
<dbReference type="AlphaFoldDB" id="A0A517TVH7"/>
<keyword evidence="2" id="KW-1185">Reference proteome</keyword>
<evidence type="ECO:0000313" key="2">
    <source>
        <dbReference type="Proteomes" id="UP000317909"/>
    </source>
</evidence>
<dbReference type="RefSeq" id="WP_261342483.1">
    <property type="nucleotide sequence ID" value="NZ_CP036339.1"/>
</dbReference>
<sequence>MGCLEDKPNEWDHPGKYKCKACRATADKKSKLCKPAKIEKKKK</sequence>
<reference evidence="1 2" key="1">
    <citation type="submission" date="2019-02" db="EMBL/GenBank/DDBJ databases">
        <title>Deep-cultivation of Planctomycetes and their phenomic and genomic characterization uncovers novel biology.</title>
        <authorList>
            <person name="Wiegand S."/>
            <person name="Jogler M."/>
            <person name="Boedeker C."/>
            <person name="Pinto D."/>
            <person name="Vollmers J."/>
            <person name="Rivas-Marin E."/>
            <person name="Kohn T."/>
            <person name="Peeters S.H."/>
            <person name="Heuer A."/>
            <person name="Rast P."/>
            <person name="Oberbeckmann S."/>
            <person name="Bunk B."/>
            <person name="Jeske O."/>
            <person name="Meyerdierks A."/>
            <person name="Storesund J.E."/>
            <person name="Kallscheuer N."/>
            <person name="Luecker S."/>
            <person name="Lage O.M."/>
            <person name="Pohl T."/>
            <person name="Merkel B.J."/>
            <person name="Hornburger P."/>
            <person name="Mueller R.-W."/>
            <person name="Bruemmer F."/>
            <person name="Labrenz M."/>
            <person name="Spormann A.M."/>
            <person name="Op den Camp H."/>
            <person name="Overmann J."/>
            <person name="Amann R."/>
            <person name="Jetten M.S.M."/>
            <person name="Mascher T."/>
            <person name="Medema M.H."/>
            <person name="Devos D.P."/>
            <person name="Kaster A.-K."/>
            <person name="Ovreas L."/>
            <person name="Rohde M."/>
            <person name="Galperin M.Y."/>
            <person name="Jogler C."/>
        </authorList>
    </citation>
    <scope>NUCLEOTIDE SEQUENCE [LARGE SCALE GENOMIC DNA]</scope>
    <source>
        <strain evidence="1 2">I41</strain>
    </source>
</reference>
<dbReference type="KEGG" id="llh:I41_15550"/>
<proteinExistence type="predicted"/>
<name>A0A517TVH7_9BACT</name>
<dbReference type="EMBL" id="CP036339">
    <property type="protein sequence ID" value="QDT72380.1"/>
    <property type="molecule type" value="Genomic_DNA"/>
</dbReference>
<accession>A0A517TVH7</accession>
<protein>
    <submittedName>
        <fullName evidence="1">Uncharacterized protein</fullName>
    </submittedName>
</protein>